<feature type="compositionally biased region" description="Low complexity" evidence="1">
    <location>
        <begin position="93"/>
        <end position="125"/>
    </location>
</feature>
<sequence length="171" mass="17727">MRTHHVLALHTSLCLAALLPLASLAQSTPPASAASGAAPSAAPAATGVYKWKDASGRWHYGDQPPSPKADPMKLRVHTPTEAETQAARARLEAMQADSAAKAAQQAGAGAPPSGRAPAGSGPLPGESACEAKWREYNESYACFDPYRVVGGGIKAEAFQKCKVVKQPEPCP</sequence>
<dbReference type="Pfam" id="PF13511">
    <property type="entry name" value="DUF4124"/>
    <property type="match status" value="1"/>
</dbReference>
<dbReference type="Proteomes" id="UP000196138">
    <property type="component" value="Chromosome"/>
</dbReference>
<dbReference type="KEGG" id="cser:CCO03_04240"/>
<accession>A0A1Y0EKN5</accession>
<dbReference type="AlphaFoldDB" id="A0A1Y0EKN5"/>
<evidence type="ECO:0000259" key="3">
    <source>
        <dbReference type="Pfam" id="PF13511"/>
    </source>
</evidence>
<name>A0A1Y0EKN5_9BURK</name>
<proteinExistence type="predicted"/>
<dbReference type="InterPro" id="IPR025392">
    <property type="entry name" value="DUF4124"/>
</dbReference>
<protein>
    <recommendedName>
        <fullName evidence="3">DUF4124 domain-containing protein</fullName>
    </recommendedName>
</protein>
<dbReference type="RefSeq" id="WP_087277678.1">
    <property type="nucleotide sequence ID" value="NZ_CP021455.1"/>
</dbReference>
<keyword evidence="2" id="KW-0732">Signal</keyword>
<gene>
    <name evidence="4" type="ORF">CCO03_04240</name>
</gene>
<organism evidence="4 5">
    <name type="scientific">Comamonas serinivorans</name>
    <dbReference type="NCBI Taxonomy" id="1082851"/>
    <lineage>
        <taxon>Bacteria</taxon>
        <taxon>Pseudomonadati</taxon>
        <taxon>Pseudomonadota</taxon>
        <taxon>Betaproteobacteria</taxon>
        <taxon>Burkholderiales</taxon>
        <taxon>Comamonadaceae</taxon>
        <taxon>Comamonas</taxon>
    </lineage>
</organism>
<feature type="domain" description="DUF4124" evidence="3">
    <location>
        <begin position="40"/>
        <end position="89"/>
    </location>
</feature>
<feature type="chain" id="PRO_5012982453" description="DUF4124 domain-containing protein" evidence="2">
    <location>
        <begin position="34"/>
        <end position="171"/>
    </location>
</feature>
<dbReference type="EMBL" id="CP021455">
    <property type="protein sequence ID" value="ARU03988.1"/>
    <property type="molecule type" value="Genomic_DNA"/>
</dbReference>
<feature type="signal peptide" evidence="2">
    <location>
        <begin position="1"/>
        <end position="33"/>
    </location>
</feature>
<evidence type="ECO:0000313" key="4">
    <source>
        <dbReference type="EMBL" id="ARU03988.1"/>
    </source>
</evidence>
<keyword evidence="5" id="KW-1185">Reference proteome</keyword>
<evidence type="ECO:0000313" key="5">
    <source>
        <dbReference type="Proteomes" id="UP000196138"/>
    </source>
</evidence>
<evidence type="ECO:0000256" key="2">
    <source>
        <dbReference type="SAM" id="SignalP"/>
    </source>
</evidence>
<dbReference type="OrthoDB" id="8794394at2"/>
<reference evidence="4 5" key="1">
    <citation type="submission" date="2017-05" db="EMBL/GenBank/DDBJ databases">
        <authorList>
            <person name="Song R."/>
            <person name="Chenine A.L."/>
            <person name="Ruprecht R.M."/>
        </authorList>
    </citation>
    <scope>NUCLEOTIDE SEQUENCE [LARGE SCALE GENOMIC DNA]</scope>
    <source>
        <strain evidence="4 5">DSM 26136</strain>
    </source>
</reference>
<feature type="region of interest" description="Disordered" evidence="1">
    <location>
        <begin position="55"/>
        <end position="126"/>
    </location>
</feature>
<evidence type="ECO:0000256" key="1">
    <source>
        <dbReference type="SAM" id="MobiDB-lite"/>
    </source>
</evidence>